<dbReference type="SUPFAM" id="SSF55961">
    <property type="entry name" value="Bet v1-like"/>
    <property type="match status" value="1"/>
</dbReference>
<evidence type="ECO:0000313" key="2">
    <source>
        <dbReference type="Proteomes" id="UP000271626"/>
    </source>
</evidence>
<organism evidence="1 2">
    <name type="scientific">Tsukamurella paurometabola</name>
    <name type="common">Corynebacterium paurometabolum</name>
    <dbReference type="NCBI Taxonomy" id="2061"/>
    <lineage>
        <taxon>Bacteria</taxon>
        <taxon>Bacillati</taxon>
        <taxon>Actinomycetota</taxon>
        <taxon>Actinomycetes</taxon>
        <taxon>Mycobacteriales</taxon>
        <taxon>Tsukamurellaceae</taxon>
        <taxon>Tsukamurella</taxon>
    </lineage>
</organism>
<dbReference type="RefSeq" id="WP_227966818.1">
    <property type="nucleotide sequence ID" value="NZ_CP085954.1"/>
</dbReference>
<protein>
    <submittedName>
        <fullName evidence="1">Polyketide cyclase / dehydrase and lipid transport</fullName>
    </submittedName>
</protein>
<sequence length="153" mass="16649">MFYVDGMAFTIDHTREIAAPAALVWQALTDFDAYGQWNPFAVEATCDLRPGGAITMRVALRPPKLMTQKEYIVSVDEGRGFAYAMKPAPAGLLRSIREQNVVDLGGGRSRYTSHFQLDGPLSPVVGVLLGAHLRRGFDGNVDGLVRQAEKLAG</sequence>
<accession>A0A3P8K259</accession>
<dbReference type="AlphaFoldDB" id="A0A3P8K259"/>
<dbReference type="CDD" id="cd07822">
    <property type="entry name" value="SRPBCC_4"/>
    <property type="match status" value="1"/>
</dbReference>
<dbReference type="InterPro" id="IPR023393">
    <property type="entry name" value="START-like_dom_sf"/>
</dbReference>
<dbReference type="Pfam" id="PF10604">
    <property type="entry name" value="Polyketide_cyc2"/>
    <property type="match status" value="1"/>
</dbReference>
<dbReference type="Proteomes" id="UP000271626">
    <property type="component" value="Chromosome"/>
</dbReference>
<proteinExistence type="predicted"/>
<dbReference type="Gene3D" id="3.30.530.20">
    <property type="match status" value="1"/>
</dbReference>
<dbReference type="InterPro" id="IPR019587">
    <property type="entry name" value="Polyketide_cyclase/dehydratase"/>
</dbReference>
<reference evidence="1 2" key="1">
    <citation type="submission" date="2018-12" db="EMBL/GenBank/DDBJ databases">
        <authorList>
            <consortium name="Pathogen Informatics"/>
        </authorList>
    </citation>
    <scope>NUCLEOTIDE SEQUENCE [LARGE SCALE GENOMIC DNA]</scope>
    <source>
        <strain evidence="1 2">NCTC10741</strain>
    </source>
</reference>
<dbReference type="EMBL" id="LR131273">
    <property type="protein sequence ID" value="VDR39529.1"/>
    <property type="molecule type" value="Genomic_DNA"/>
</dbReference>
<gene>
    <name evidence="1" type="ORF">NCTC10741_02672</name>
</gene>
<name>A0A3P8K259_TSUPA</name>
<evidence type="ECO:0000313" key="1">
    <source>
        <dbReference type="EMBL" id="VDR39529.1"/>
    </source>
</evidence>